<evidence type="ECO:0000313" key="6">
    <source>
        <dbReference type="Proteomes" id="UP001500782"/>
    </source>
</evidence>
<proteinExistence type="predicted"/>
<keyword evidence="2" id="KW-0547">Nucleotide-binding</keyword>
<evidence type="ECO:0000256" key="1">
    <source>
        <dbReference type="ARBA" id="ARBA00022448"/>
    </source>
</evidence>
<keyword evidence="6" id="KW-1185">Reference proteome</keyword>
<dbReference type="InterPro" id="IPR027417">
    <property type="entry name" value="P-loop_NTPase"/>
</dbReference>
<reference evidence="5 6" key="1">
    <citation type="journal article" date="2019" name="Int. J. Syst. Evol. Microbiol.">
        <title>The Global Catalogue of Microorganisms (GCM) 10K type strain sequencing project: providing services to taxonomists for standard genome sequencing and annotation.</title>
        <authorList>
            <consortium name="The Broad Institute Genomics Platform"/>
            <consortium name="The Broad Institute Genome Sequencing Center for Infectious Disease"/>
            <person name="Wu L."/>
            <person name="Ma J."/>
        </authorList>
    </citation>
    <scope>NUCLEOTIDE SEQUENCE [LARGE SCALE GENOMIC DNA]</scope>
    <source>
        <strain evidence="5 6">JCM 9731</strain>
    </source>
</reference>
<dbReference type="Proteomes" id="UP001500782">
    <property type="component" value="Unassembled WGS sequence"/>
</dbReference>
<accession>A0ABN0WNF6</accession>
<dbReference type="InterPro" id="IPR051782">
    <property type="entry name" value="ABC_Transporter_VariousFunc"/>
</dbReference>
<name>A0ABN0WNF6_9BACI</name>
<dbReference type="CDD" id="cd03230">
    <property type="entry name" value="ABC_DR_subfamily_A"/>
    <property type="match status" value="1"/>
</dbReference>
<dbReference type="PROSITE" id="PS50893">
    <property type="entry name" value="ABC_TRANSPORTER_2"/>
    <property type="match status" value="1"/>
</dbReference>
<gene>
    <name evidence="5" type="ORF">GCM10008967_36260</name>
</gene>
<protein>
    <submittedName>
        <fullName evidence="5">ABC transporter ATP-binding protein</fullName>
    </submittedName>
</protein>
<dbReference type="PANTHER" id="PTHR42939">
    <property type="entry name" value="ABC TRANSPORTER ATP-BINDING PROTEIN ALBC-RELATED"/>
    <property type="match status" value="1"/>
</dbReference>
<comment type="caution">
    <text evidence="5">The sequence shown here is derived from an EMBL/GenBank/DDBJ whole genome shotgun (WGS) entry which is preliminary data.</text>
</comment>
<dbReference type="Gene3D" id="3.40.50.300">
    <property type="entry name" value="P-loop containing nucleotide triphosphate hydrolases"/>
    <property type="match status" value="1"/>
</dbReference>
<dbReference type="InterPro" id="IPR003439">
    <property type="entry name" value="ABC_transporter-like_ATP-bd"/>
</dbReference>
<dbReference type="GO" id="GO:0005524">
    <property type="term" value="F:ATP binding"/>
    <property type="evidence" value="ECO:0007669"/>
    <property type="project" value="UniProtKB-KW"/>
</dbReference>
<dbReference type="EMBL" id="BAAADJ010000061">
    <property type="protein sequence ID" value="GAA0342582.1"/>
    <property type="molecule type" value="Genomic_DNA"/>
</dbReference>
<evidence type="ECO:0000259" key="4">
    <source>
        <dbReference type="PROSITE" id="PS50893"/>
    </source>
</evidence>
<keyword evidence="1" id="KW-0813">Transport</keyword>
<evidence type="ECO:0000256" key="3">
    <source>
        <dbReference type="ARBA" id="ARBA00022840"/>
    </source>
</evidence>
<dbReference type="Pfam" id="PF00005">
    <property type="entry name" value="ABC_tran"/>
    <property type="match status" value="1"/>
</dbReference>
<keyword evidence="3 5" id="KW-0067">ATP-binding</keyword>
<dbReference type="SUPFAM" id="SSF52540">
    <property type="entry name" value="P-loop containing nucleoside triphosphate hydrolases"/>
    <property type="match status" value="1"/>
</dbReference>
<dbReference type="InterPro" id="IPR003593">
    <property type="entry name" value="AAA+_ATPase"/>
</dbReference>
<dbReference type="RefSeq" id="WP_343802272.1">
    <property type="nucleotide sequence ID" value="NZ_BAAADJ010000061.1"/>
</dbReference>
<dbReference type="PANTHER" id="PTHR42939:SF1">
    <property type="entry name" value="ABC TRANSPORTER ATP-BINDING PROTEIN ALBC-RELATED"/>
    <property type="match status" value="1"/>
</dbReference>
<organism evidence="5 6">
    <name type="scientific">Bacillus carboniphilus</name>
    <dbReference type="NCBI Taxonomy" id="86663"/>
    <lineage>
        <taxon>Bacteria</taxon>
        <taxon>Bacillati</taxon>
        <taxon>Bacillota</taxon>
        <taxon>Bacilli</taxon>
        <taxon>Bacillales</taxon>
        <taxon>Bacillaceae</taxon>
        <taxon>Bacillus</taxon>
    </lineage>
</organism>
<evidence type="ECO:0000313" key="5">
    <source>
        <dbReference type="EMBL" id="GAA0342582.1"/>
    </source>
</evidence>
<dbReference type="SMART" id="SM00382">
    <property type="entry name" value="AAA"/>
    <property type="match status" value="1"/>
</dbReference>
<sequence length="233" mass="26842">MIQVNQLNKSFGNKEVLRDISFSVGEGRIIGLFGTNGAGKSTLLKVIAGLLRIDHGSITFHSHPSSIEKRSLIAYLGEQDTWYPWMKLSDAMDYMKDMYRDWDHEKAQYLLNFFQLDKNERIREVSKGTLCKMNLLLTLSRRAKYVLLDEPFSGIDPFTRREISKAIVDDFVDEGQTIIVATQEIEEVEMLLDEILFLDQGQLLLHEQAEELRRTNKQGLLGILEEVYAHARM</sequence>
<feature type="domain" description="ABC transporter" evidence="4">
    <location>
        <begin position="2"/>
        <end position="225"/>
    </location>
</feature>
<evidence type="ECO:0000256" key="2">
    <source>
        <dbReference type="ARBA" id="ARBA00022741"/>
    </source>
</evidence>